<dbReference type="RefSeq" id="WP_090842226.1">
    <property type="nucleotide sequence ID" value="NZ_FNIL01000003.1"/>
</dbReference>
<gene>
    <name evidence="1" type="ORF">SAMN04488053_103221</name>
</gene>
<proteinExistence type="predicted"/>
<protein>
    <submittedName>
        <fullName evidence="1">Uncharacterized protein</fullName>
    </submittedName>
</protein>
<evidence type="ECO:0000313" key="1">
    <source>
        <dbReference type="EMBL" id="SDN77907.1"/>
    </source>
</evidence>
<evidence type="ECO:0000313" key="2">
    <source>
        <dbReference type="Proteomes" id="UP000198778"/>
    </source>
</evidence>
<name>A0A1H0E671_9BACI</name>
<accession>A0A1H0E671</accession>
<sequence length="94" mass="10652">MSTKIEFVALKKISREEFMELAQDGMRELFDLEQYKVLDGAKGDEVTHFVYDTGTHDCYLIDLRTSYELLAAYYCGGDKQTVLASLNKIAASVE</sequence>
<reference evidence="2" key="1">
    <citation type="submission" date="2016-10" db="EMBL/GenBank/DDBJ databases">
        <authorList>
            <person name="Varghese N."/>
            <person name="Submissions S."/>
        </authorList>
    </citation>
    <scope>NUCLEOTIDE SEQUENCE [LARGE SCALE GENOMIC DNA]</scope>
    <source>
        <strain evidence="2">CGMCC 1.10369</strain>
    </source>
</reference>
<dbReference type="EMBL" id="FNIL01000003">
    <property type="protein sequence ID" value="SDN77907.1"/>
    <property type="molecule type" value="Genomic_DNA"/>
</dbReference>
<dbReference type="AlphaFoldDB" id="A0A1H0E671"/>
<dbReference type="Proteomes" id="UP000198778">
    <property type="component" value="Unassembled WGS sequence"/>
</dbReference>
<dbReference type="OrthoDB" id="2871842at2"/>
<organism evidence="1 2">
    <name type="scientific">Alkalicoccus daliensis</name>
    <dbReference type="NCBI Taxonomy" id="745820"/>
    <lineage>
        <taxon>Bacteria</taxon>
        <taxon>Bacillati</taxon>
        <taxon>Bacillota</taxon>
        <taxon>Bacilli</taxon>
        <taxon>Bacillales</taxon>
        <taxon>Bacillaceae</taxon>
        <taxon>Alkalicoccus</taxon>
    </lineage>
</organism>
<keyword evidence="2" id="KW-1185">Reference proteome</keyword>